<evidence type="ECO:0000313" key="3">
    <source>
        <dbReference type="Proteomes" id="UP000001312"/>
    </source>
</evidence>
<reference evidence="3" key="1">
    <citation type="journal article" date="2011" name="PLoS Genet.">
        <title>Genomic analysis of the necrotrophic fungal pathogens Sclerotinia sclerotiorum and Botrytis cinerea.</title>
        <authorList>
            <person name="Amselem J."/>
            <person name="Cuomo C.A."/>
            <person name="van Kan J.A."/>
            <person name="Viaud M."/>
            <person name="Benito E.P."/>
            <person name="Couloux A."/>
            <person name="Coutinho P.M."/>
            <person name="de Vries R.P."/>
            <person name="Dyer P.S."/>
            <person name="Fillinger S."/>
            <person name="Fournier E."/>
            <person name="Gout L."/>
            <person name="Hahn M."/>
            <person name="Kohn L."/>
            <person name="Lapalu N."/>
            <person name="Plummer K.M."/>
            <person name="Pradier J.M."/>
            <person name="Quevillon E."/>
            <person name="Sharon A."/>
            <person name="Simon A."/>
            <person name="ten Have A."/>
            <person name="Tudzynski B."/>
            <person name="Tudzynski P."/>
            <person name="Wincker P."/>
            <person name="Andrew M."/>
            <person name="Anthouard V."/>
            <person name="Beever R.E."/>
            <person name="Beffa R."/>
            <person name="Benoit I."/>
            <person name="Bouzid O."/>
            <person name="Brault B."/>
            <person name="Chen Z."/>
            <person name="Choquer M."/>
            <person name="Collemare J."/>
            <person name="Cotton P."/>
            <person name="Danchin E.G."/>
            <person name="Da Silva C."/>
            <person name="Gautier A."/>
            <person name="Giraud C."/>
            <person name="Giraud T."/>
            <person name="Gonzalez C."/>
            <person name="Grossetete S."/>
            <person name="Guldener U."/>
            <person name="Henrissat B."/>
            <person name="Howlett B.J."/>
            <person name="Kodira C."/>
            <person name="Kretschmer M."/>
            <person name="Lappartient A."/>
            <person name="Leroch M."/>
            <person name="Levis C."/>
            <person name="Mauceli E."/>
            <person name="Neuveglise C."/>
            <person name="Oeser B."/>
            <person name="Pearson M."/>
            <person name="Poulain J."/>
            <person name="Poussereau N."/>
            <person name="Quesneville H."/>
            <person name="Rascle C."/>
            <person name="Schumacher J."/>
            <person name="Segurens B."/>
            <person name="Sexton A."/>
            <person name="Silva E."/>
            <person name="Sirven C."/>
            <person name="Soanes D.M."/>
            <person name="Talbot N.J."/>
            <person name="Templeton M."/>
            <person name="Yandava C."/>
            <person name="Yarden O."/>
            <person name="Zeng Q."/>
            <person name="Rollins J.A."/>
            <person name="Lebrun M.H."/>
            <person name="Dickman M."/>
        </authorList>
    </citation>
    <scope>NUCLEOTIDE SEQUENCE [LARGE SCALE GENOMIC DNA]</scope>
    <source>
        <strain evidence="3">ATCC 18683 / 1980 / Ss-1</strain>
    </source>
</reference>
<dbReference type="GeneID" id="5483590"/>
<dbReference type="InParanoid" id="A7F275"/>
<accession>A7F275</accession>
<protein>
    <submittedName>
        <fullName evidence="2">Uncharacterized protein</fullName>
    </submittedName>
</protein>
<sequence>MAVPLLKCACHLLIGLPPLIQGESNILAIEKDVLAKCINLPCKVPWSKYLVLKAKRVDFAEESWQYVNARHCFAPGSPGD</sequence>
<dbReference type="AlphaFoldDB" id="A7F275"/>
<keyword evidence="1" id="KW-0732">Signal</keyword>
<keyword evidence="3" id="KW-1185">Reference proteome</keyword>
<evidence type="ECO:0000313" key="2">
    <source>
        <dbReference type="EMBL" id="EDN95817.1"/>
    </source>
</evidence>
<gene>
    <name evidence="2" type="ORF">SS1G_11696</name>
</gene>
<evidence type="ECO:0000256" key="1">
    <source>
        <dbReference type="SAM" id="SignalP"/>
    </source>
</evidence>
<feature type="signal peptide" evidence="1">
    <location>
        <begin position="1"/>
        <end position="22"/>
    </location>
</feature>
<feature type="chain" id="PRO_5002706425" evidence="1">
    <location>
        <begin position="23"/>
        <end position="80"/>
    </location>
</feature>
<dbReference type="KEGG" id="ssl:SS1G_11696"/>
<name>A7F275_SCLS1</name>
<organism evidence="2 3">
    <name type="scientific">Sclerotinia sclerotiorum (strain ATCC 18683 / 1980 / Ss-1)</name>
    <name type="common">White mold</name>
    <name type="synonym">Whetzelinia sclerotiorum</name>
    <dbReference type="NCBI Taxonomy" id="665079"/>
    <lineage>
        <taxon>Eukaryota</taxon>
        <taxon>Fungi</taxon>
        <taxon>Dikarya</taxon>
        <taxon>Ascomycota</taxon>
        <taxon>Pezizomycotina</taxon>
        <taxon>Leotiomycetes</taxon>
        <taxon>Helotiales</taxon>
        <taxon>Sclerotiniaceae</taxon>
        <taxon>Sclerotinia</taxon>
    </lineage>
</organism>
<proteinExistence type="predicted"/>
<dbReference type="Proteomes" id="UP000001312">
    <property type="component" value="Unassembled WGS sequence"/>
</dbReference>
<dbReference type="RefSeq" id="XP_001587703.1">
    <property type="nucleotide sequence ID" value="XM_001587653.1"/>
</dbReference>
<dbReference type="EMBL" id="CH476638">
    <property type="protein sequence ID" value="EDN95817.1"/>
    <property type="molecule type" value="Genomic_DNA"/>
</dbReference>